<dbReference type="GO" id="GO:0046872">
    <property type="term" value="F:metal ion binding"/>
    <property type="evidence" value="ECO:0007669"/>
    <property type="project" value="UniProtKB-KW"/>
</dbReference>
<dbReference type="GO" id="GO:0016857">
    <property type="term" value="F:racemase and epimerase activity, acting on carbohydrates and derivatives"/>
    <property type="evidence" value="ECO:0007669"/>
    <property type="project" value="InterPro"/>
</dbReference>
<name>A0A1F5JD90_9BACT</name>
<sequence length="215" mass="24322">MSIQIIPAILSQTEEQFKQDIEKFSHSKLASLGWIHIDFMDDILVPNKSISPQVVKKYPINVKKEAHLMVAYPLKWAEKLAKAGFNRVIFHLEARDNPIQMIKTVRARRMEVGIAINMDTSLEKLEPLIKYTDEVLVMAITPGFQGQPFIPESITRIKKIKSMGWKVQIGVDGAVRDNNAKQLAQAGADRLTIGSFLIKENSDRNLEVIMKALNL</sequence>
<keyword evidence="6" id="KW-0862">Zinc</keyword>
<dbReference type="Proteomes" id="UP000177042">
    <property type="component" value="Unassembled WGS sequence"/>
</dbReference>
<keyword evidence="9" id="KW-0413">Isomerase</keyword>
<dbReference type="GO" id="GO:0046496">
    <property type="term" value="P:nicotinamide nucleotide metabolic process"/>
    <property type="evidence" value="ECO:0007669"/>
    <property type="project" value="UniProtKB-ARBA"/>
</dbReference>
<evidence type="ECO:0000256" key="7">
    <source>
        <dbReference type="ARBA" id="ARBA00023004"/>
    </source>
</evidence>
<accession>A0A1F5JD90</accession>
<comment type="cofactor">
    <cofactor evidence="2">
        <name>Zn(2+)</name>
        <dbReference type="ChEBI" id="CHEBI:29105"/>
    </cofactor>
</comment>
<dbReference type="Pfam" id="PF00834">
    <property type="entry name" value="Ribul_P_3_epim"/>
    <property type="match status" value="1"/>
</dbReference>
<keyword evidence="5" id="KW-0479">Metal-binding</keyword>
<dbReference type="NCBIfam" id="NF004076">
    <property type="entry name" value="PRK05581.1-4"/>
    <property type="match status" value="1"/>
</dbReference>
<evidence type="ECO:0000256" key="6">
    <source>
        <dbReference type="ARBA" id="ARBA00022833"/>
    </source>
</evidence>
<evidence type="ECO:0000313" key="11">
    <source>
        <dbReference type="EMBL" id="OGE26596.1"/>
    </source>
</evidence>
<evidence type="ECO:0000313" key="12">
    <source>
        <dbReference type="Proteomes" id="UP000177042"/>
    </source>
</evidence>
<dbReference type="CDD" id="cd00429">
    <property type="entry name" value="RPE"/>
    <property type="match status" value="1"/>
</dbReference>
<organism evidence="11 12">
    <name type="scientific">Candidatus Daviesbacteria bacterium RIFCSPHIGHO2_02_FULL_39_12</name>
    <dbReference type="NCBI Taxonomy" id="1797770"/>
    <lineage>
        <taxon>Bacteria</taxon>
        <taxon>Candidatus Daviesiibacteriota</taxon>
    </lineage>
</organism>
<dbReference type="InterPro" id="IPR000056">
    <property type="entry name" value="Ribul_P_3_epim-like"/>
</dbReference>
<dbReference type="GO" id="GO:0006091">
    <property type="term" value="P:generation of precursor metabolites and energy"/>
    <property type="evidence" value="ECO:0007669"/>
    <property type="project" value="UniProtKB-ARBA"/>
</dbReference>
<dbReference type="InterPro" id="IPR011060">
    <property type="entry name" value="RibuloseP-bd_barrel"/>
</dbReference>
<evidence type="ECO:0000256" key="10">
    <source>
        <dbReference type="ARBA" id="ARBA00023277"/>
    </source>
</evidence>
<keyword evidence="7" id="KW-0408">Iron</keyword>
<comment type="cofactor">
    <cofactor evidence="1">
        <name>Mn(2+)</name>
        <dbReference type="ChEBI" id="CHEBI:29035"/>
    </cofactor>
</comment>
<proteinExistence type="predicted"/>
<dbReference type="FunFam" id="3.20.20.70:FF:000191">
    <property type="entry name" value="ribulose-phosphate 3-epimerase isoform X2"/>
    <property type="match status" value="1"/>
</dbReference>
<comment type="caution">
    <text evidence="11">The sequence shown here is derived from an EMBL/GenBank/DDBJ whole genome shotgun (WGS) entry which is preliminary data.</text>
</comment>
<keyword evidence="10" id="KW-0119">Carbohydrate metabolism</keyword>
<dbReference type="GO" id="GO:1901135">
    <property type="term" value="P:carbohydrate derivative metabolic process"/>
    <property type="evidence" value="ECO:0007669"/>
    <property type="project" value="UniProtKB-ARBA"/>
</dbReference>
<gene>
    <name evidence="11" type="ORF">A3C26_04310</name>
</gene>
<comment type="cofactor">
    <cofactor evidence="3">
        <name>Fe(2+)</name>
        <dbReference type="ChEBI" id="CHEBI:29033"/>
    </cofactor>
</comment>
<evidence type="ECO:0000256" key="9">
    <source>
        <dbReference type="ARBA" id="ARBA00023235"/>
    </source>
</evidence>
<dbReference type="PANTHER" id="PTHR11749">
    <property type="entry name" value="RIBULOSE-5-PHOSPHATE-3-EPIMERASE"/>
    <property type="match status" value="1"/>
</dbReference>
<dbReference type="AlphaFoldDB" id="A0A1F5JD90"/>
<dbReference type="SUPFAM" id="SSF51366">
    <property type="entry name" value="Ribulose-phoshate binding barrel"/>
    <property type="match status" value="1"/>
</dbReference>
<evidence type="ECO:0000256" key="3">
    <source>
        <dbReference type="ARBA" id="ARBA00001954"/>
    </source>
</evidence>
<evidence type="ECO:0000256" key="4">
    <source>
        <dbReference type="ARBA" id="ARBA00011738"/>
    </source>
</evidence>
<evidence type="ECO:0000256" key="1">
    <source>
        <dbReference type="ARBA" id="ARBA00001936"/>
    </source>
</evidence>
<protein>
    <recommendedName>
        <fullName evidence="13">Ribulose-phosphate 3-epimerase</fullName>
    </recommendedName>
</protein>
<evidence type="ECO:0000256" key="2">
    <source>
        <dbReference type="ARBA" id="ARBA00001947"/>
    </source>
</evidence>
<evidence type="ECO:0008006" key="13">
    <source>
        <dbReference type="Google" id="ProtNLM"/>
    </source>
</evidence>
<keyword evidence="8" id="KW-0464">Manganese</keyword>
<dbReference type="GO" id="GO:0005975">
    <property type="term" value="P:carbohydrate metabolic process"/>
    <property type="evidence" value="ECO:0007669"/>
    <property type="project" value="InterPro"/>
</dbReference>
<dbReference type="InterPro" id="IPR013785">
    <property type="entry name" value="Aldolase_TIM"/>
</dbReference>
<comment type="subunit">
    <text evidence="4">Homodimer.</text>
</comment>
<dbReference type="GO" id="GO:0006163">
    <property type="term" value="P:purine nucleotide metabolic process"/>
    <property type="evidence" value="ECO:0007669"/>
    <property type="project" value="UniProtKB-ARBA"/>
</dbReference>
<evidence type="ECO:0000256" key="5">
    <source>
        <dbReference type="ARBA" id="ARBA00022723"/>
    </source>
</evidence>
<evidence type="ECO:0000256" key="8">
    <source>
        <dbReference type="ARBA" id="ARBA00023211"/>
    </source>
</evidence>
<dbReference type="EMBL" id="MFCX01000007">
    <property type="protein sequence ID" value="OGE26596.1"/>
    <property type="molecule type" value="Genomic_DNA"/>
</dbReference>
<reference evidence="11 12" key="1">
    <citation type="journal article" date="2016" name="Nat. Commun.">
        <title>Thousands of microbial genomes shed light on interconnected biogeochemical processes in an aquifer system.</title>
        <authorList>
            <person name="Anantharaman K."/>
            <person name="Brown C.T."/>
            <person name="Hug L.A."/>
            <person name="Sharon I."/>
            <person name="Castelle C.J."/>
            <person name="Probst A.J."/>
            <person name="Thomas B.C."/>
            <person name="Singh A."/>
            <person name="Wilkins M.J."/>
            <person name="Karaoz U."/>
            <person name="Brodie E.L."/>
            <person name="Williams K.H."/>
            <person name="Hubbard S.S."/>
            <person name="Banfield J.F."/>
        </authorList>
    </citation>
    <scope>NUCLEOTIDE SEQUENCE [LARGE SCALE GENOMIC DNA]</scope>
</reference>
<dbReference type="Gene3D" id="3.20.20.70">
    <property type="entry name" value="Aldolase class I"/>
    <property type="match status" value="1"/>
</dbReference>